<keyword evidence="1" id="KW-0472">Membrane</keyword>
<accession>A0A1X1FFL3</accession>
<dbReference type="EMBL" id="MSBD01000021">
    <property type="protein sequence ID" value="ORN30190.1"/>
    <property type="molecule type" value="Genomic_DNA"/>
</dbReference>
<keyword evidence="3" id="KW-1185">Reference proteome</keyword>
<name>A0A1X1FFL3_9LACO</name>
<dbReference type="Proteomes" id="UP000193009">
    <property type="component" value="Unassembled WGS sequence"/>
</dbReference>
<keyword evidence="1" id="KW-0812">Transmembrane</keyword>
<reference evidence="2 3" key="1">
    <citation type="journal article" date="2017" name="Front. Microbiol.">
        <title>The Histidine Decarboxylase Gene Cluster of Lactobacillus parabuchneri Was Gained by Horizontal Gene Transfer and Is Mobile within the Species.</title>
        <authorList>
            <person name="Wuthrich D."/>
            <person name="Berthoud H."/>
            <person name="Wechsler D."/>
            <person name="Eugster E."/>
            <person name="Irmler S."/>
            <person name="Bruggmann R."/>
        </authorList>
    </citation>
    <scope>NUCLEOTIDE SEQUENCE [LARGE SCALE GENOMIC DNA]</scope>
    <source>
        <strain evidence="2 3">FAM23169</strain>
    </source>
</reference>
<keyword evidence="1" id="KW-1133">Transmembrane helix</keyword>
<evidence type="ECO:0000313" key="2">
    <source>
        <dbReference type="EMBL" id="ORN30190.1"/>
    </source>
</evidence>
<evidence type="ECO:0000256" key="1">
    <source>
        <dbReference type="SAM" id="Phobius"/>
    </source>
</evidence>
<dbReference type="KEGG" id="lpar:FAM21731_01014"/>
<gene>
    <name evidence="2" type="ORF">FAM23169_00964</name>
</gene>
<protein>
    <submittedName>
        <fullName evidence="2">Uncharacterized protein</fullName>
    </submittedName>
</protein>
<dbReference type="AlphaFoldDB" id="A0A1X1FFL3"/>
<organism evidence="2 3">
    <name type="scientific">Lentilactobacillus parabuchneri</name>
    <dbReference type="NCBI Taxonomy" id="152331"/>
    <lineage>
        <taxon>Bacteria</taxon>
        <taxon>Bacillati</taxon>
        <taxon>Bacillota</taxon>
        <taxon>Bacilli</taxon>
        <taxon>Lactobacillales</taxon>
        <taxon>Lactobacillaceae</taxon>
        <taxon>Lentilactobacillus</taxon>
    </lineage>
</organism>
<evidence type="ECO:0000313" key="3">
    <source>
        <dbReference type="Proteomes" id="UP000193009"/>
    </source>
</evidence>
<comment type="caution">
    <text evidence="2">The sequence shown here is derived from an EMBL/GenBank/DDBJ whole genome shotgun (WGS) entry which is preliminary data.</text>
</comment>
<proteinExistence type="predicted"/>
<sequence length="77" mass="9232">MIMDLYYHNSSSDVSFAYILLFYEVKTVSFSIILGNYVRFLYIIYQITILRAYFDLDVIQKTFLAISLTEFYTHFNN</sequence>
<feature type="transmembrane region" description="Helical" evidence="1">
    <location>
        <begin position="16"/>
        <end position="38"/>
    </location>
</feature>